<dbReference type="EMBL" id="OFSQ01000001">
    <property type="protein sequence ID" value="SOY41211.1"/>
    <property type="molecule type" value="Genomic_DNA"/>
</dbReference>
<gene>
    <name evidence="2" type="ORF">CBM2587_A10193</name>
</gene>
<dbReference type="Proteomes" id="UP000256780">
    <property type="component" value="Chromosome CBM2587_a"/>
</dbReference>
<sequence>MSSSSEECDVSGTQMCRGPGGEGMAGTQNWRPMQKARLQEPGFLCSGGLGRNRTADTRIFNPLLYRLSYRAKEAKL</sequence>
<dbReference type="AlphaFoldDB" id="A0A975ZWF3"/>
<feature type="region of interest" description="Disordered" evidence="1">
    <location>
        <begin position="1"/>
        <end position="28"/>
    </location>
</feature>
<evidence type="ECO:0000256" key="1">
    <source>
        <dbReference type="SAM" id="MobiDB-lite"/>
    </source>
</evidence>
<proteinExistence type="predicted"/>
<dbReference type="AntiFam" id="ANF00012">
    <property type="entry name" value="tRNA translation"/>
</dbReference>
<comment type="caution">
    <text evidence="2">The sequence shown here is derived from an EMBL/GenBank/DDBJ whole genome shotgun (WGS) entry which is preliminary data.</text>
</comment>
<evidence type="ECO:0000313" key="3">
    <source>
        <dbReference type="Proteomes" id="UP000256780"/>
    </source>
</evidence>
<reference evidence="2 3" key="1">
    <citation type="submission" date="2018-01" db="EMBL/GenBank/DDBJ databases">
        <authorList>
            <person name="Clerissi C."/>
        </authorList>
    </citation>
    <scope>NUCLEOTIDE SEQUENCE [LARGE SCALE GENOMIC DNA]</scope>
    <source>
        <strain evidence="2">Cupriavidus sp. LMG 19464</strain>
    </source>
</reference>
<organism evidence="2 3">
    <name type="scientific">Cupriavidus taiwanensis</name>
    <dbReference type="NCBI Taxonomy" id="164546"/>
    <lineage>
        <taxon>Bacteria</taxon>
        <taxon>Pseudomonadati</taxon>
        <taxon>Pseudomonadota</taxon>
        <taxon>Betaproteobacteria</taxon>
        <taxon>Burkholderiales</taxon>
        <taxon>Burkholderiaceae</taxon>
        <taxon>Cupriavidus</taxon>
    </lineage>
</organism>
<evidence type="ECO:0000313" key="2">
    <source>
        <dbReference type="EMBL" id="SOY41211.1"/>
    </source>
</evidence>
<name>A0A975ZWF3_9BURK</name>
<accession>A0A975ZWF3</accession>
<protein>
    <submittedName>
        <fullName evidence="2">Uncharacterized protein</fullName>
    </submittedName>
</protein>